<sequence length="156" mass="17781">MTRMREKNLDDDVVATIVGVLEGWSGRLSWEALIKAVERRAGLSYTRQTLHRHERIRLAFAVRKKVLSGQTDEGSREAMSPELQVALDRIARLEAENLRLAAENNALLEQFAVWSYNAQTRNLTREFLNKPLPGVDREPSEPRVSKKPSATNDKTR</sequence>
<evidence type="ECO:0000313" key="4">
    <source>
        <dbReference type="Proteomes" id="UP000054903"/>
    </source>
</evidence>
<feature type="compositionally biased region" description="Basic and acidic residues" evidence="2">
    <location>
        <begin position="135"/>
        <end position="144"/>
    </location>
</feature>
<accession>A0A158CXA9</accession>
<name>A0A158CXA9_9BURK</name>
<comment type="caution">
    <text evidence="3">The sequence shown here is derived from an EMBL/GenBank/DDBJ whole genome shotgun (WGS) entry which is preliminary data.</text>
</comment>
<dbReference type="AlphaFoldDB" id="A0A158CXA9"/>
<keyword evidence="4" id="KW-1185">Reference proteome</keyword>
<dbReference type="Proteomes" id="UP000054903">
    <property type="component" value="Unassembled WGS sequence"/>
</dbReference>
<reference evidence="3" key="1">
    <citation type="submission" date="2016-01" db="EMBL/GenBank/DDBJ databases">
        <authorList>
            <person name="Peeters C."/>
        </authorList>
    </citation>
    <scope>NUCLEOTIDE SEQUENCE</scope>
    <source>
        <strain evidence="3">LMG 29320</strain>
    </source>
</reference>
<feature type="region of interest" description="Disordered" evidence="2">
    <location>
        <begin position="127"/>
        <end position="156"/>
    </location>
</feature>
<protein>
    <submittedName>
        <fullName evidence="3">Uncharacterized protein</fullName>
    </submittedName>
</protein>
<evidence type="ECO:0000256" key="2">
    <source>
        <dbReference type="SAM" id="MobiDB-lite"/>
    </source>
</evidence>
<organism evidence="3 4">
    <name type="scientific">Caballeronia fortuita</name>
    <dbReference type="NCBI Taxonomy" id="1777138"/>
    <lineage>
        <taxon>Bacteria</taxon>
        <taxon>Pseudomonadati</taxon>
        <taxon>Pseudomonadota</taxon>
        <taxon>Betaproteobacteria</taxon>
        <taxon>Burkholderiales</taxon>
        <taxon>Burkholderiaceae</taxon>
        <taxon>Caballeronia</taxon>
    </lineage>
</organism>
<keyword evidence="1" id="KW-0175">Coiled coil</keyword>
<feature type="coiled-coil region" evidence="1">
    <location>
        <begin position="83"/>
        <end position="110"/>
    </location>
</feature>
<proteinExistence type="predicted"/>
<evidence type="ECO:0000313" key="3">
    <source>
        <dbReference type="EMBL" id="SAK86973.1"/>
    </source>
</evidence>
<evidence type="ECO:0000256" key="1">
    <source>
        <dbReference type="SAM" id="Coils"/>
    </source>
</evidence>
<dbReference type="OrthoDB" id="8702396at2"/>
<dbReference type="STRING" id="1777138.AWB77_04671"/>
<dbReference type="EMBL" id="FCNX02000012">
    <property type="protein sequence ID" value="SAK86973.1"/>
    <property type="molecule type" value="Genomic_DNA"/>
</dbReference>
<gene>
    <name evidence="3" type="ORF">AWB77_04671</name>
</gene>